<keyword evidence="9" id="KW-0418">Kinase</keyword>
<keyword evidence="8" id="KW-0547">Nucleotide-binding</keyword>
<dbReference type="AlphaFoldDB" id="W0ALN9"/>
<dbReference type="Gene3D" id="3.30.565.10">
    <property type="entry name" value="Histidine kinase-like ATPase, C-terminal domain"/>
    <property type="match status" value="1"/>
</dbReference>
<feature type="domain" description="HAMP" evidence="16">
    <location>
        <begin position="207"/>
        <end position="259"/>
    </location>
</feature>
<evidence type="ECO:0000256" key="8">
    <source>
        <dbReference type="ARBA" id="ARBA00022741"/>
    </source>
</evidence>
<protein>
    <recommendedName>
        <fullName evidence="3">histidine kinase</fullName>
        <ecNumber evidence="3">2.7.13.3</ecNumber>
    </recommendedName>
</protein>
<dbReference type="SUPFAM" id="SSF47384">
    <property type="entry name" value="Homodimeric domain of signal transducing histidine kinase"/>
    <property type="match status" value="1"/>
</dbReference>
<dbReference type="GO" id="GO:0005524">
    <property type="term" value="F:ATP binding"/>
    <property type="evidence" value="ECO:0007669"/>
    <property type="project" value="UniProtKB-KW"/>
</dbReference>
<evidence type="ECO:0000313" key="17">
    <source>
        <dbReference type="EMBL" id="AHE56595.1"/>
    </source>
</evidence>
<evidence type="ECO:0000313" key="18">
    <source>
        <dbReference type="Proteomes" id="UP000018851"/>
    </source>
</evidence>
<evidence type="ECO:0000256" key="2">
    <source>
        <dbReference type="ARBA" id="ARBA00004429"/>
    </source>
</evidence>
<evidence type="ECO:0000256" key="1">
    <source>
        <dbReference type="ARBA" id="ARBA00000085"/>
    </source>
</evidence>
<keyword evidence="4" id="KW-1003">Cell membrane</keyword>
<evidence type="ECO:0000256" key="3">
    <source>
        <dbReference type="ARBA" id="ARBA00012438"/>
    </source>
</evidence>
<keyword evidence="5" id="KW-0597">Phosphoprotein</keyword>
<evidence type="ECO:0000256" key="12">
    <source>
        <dbReference type="ARBA" id="ARBA00023012"/>
    </source>
</evidence>
<comment type="catalytic activity">
    <reaction evidence="1">
        <text>ATP + protein L-histidine = ADP + protein N-phospho-L-histidine.</text>
        <dbReference type="EC" id="2.7.13.3"/>
    </reaction>
</comment>
<feature type="transmembrane region" description="Helical" evidence="14">
    <location>
        <begin position="187"/>
        <end position="205"/>
    </location>
</feature>
<dbReference type="EMBL" id="CP006644">
    <property type="protein sequence ID" value="AHE56595.1"/>
    <property type="molecule type" value="Genomic_DNA"/>
</dbReference>
<dbReference type="eggNOG" id="COG2205">
    <property type="taxonomic scope" value="Bacteria"/>
</dbReference>
<dbReference type="InterPro" id="IPR036097">
    <property type="entry name" value="HisK_dim/P_sf"/>
</dbReference>
<evidence type="ECO:0000256" key="14">
    <source>
        <dbReference type="SAM" id="Phobius"/>
    </source>
</evidence>
<dbReference type="InterPro" id="IPR003660">
    <property type="entry name" value="HAMP_dom"/>
</dbReference>
<evidence type="ECO:0000259" key="16">
    <source>
        <dbReference type="PROSITE" id="PS50885"/>
    </source>
</evidence>
<keyword evidence="18" id="KW-1185">Reference proteome</keyword>
<dbReference type="PRINTS" id="PR00344">
    <property type="entry name" value="BCTRLSENSOR"/>
</dbReference>
<proteinExistence type="predicted"/>
<evidence type="ECO:0000256" key="4">
    <source>
        <dbReference type="ARBA" id="ARBA00022519"/>
    </source>
</evidence>
<dbReference type="SMART" id="SM00304">
    <property type="entry name" value="HAMP"/>
    <property type="match status" value="1"/>
</dbReference>
<keyword evidence="7 14" id="KW-0812">Transmembrane</keyword>
<dbReference type="HOGENOM" id="CLU_000445_89_27_5"/>
<accession>W0ALN9</accession>
<dbReference type="KEGG" id="ssan:NX02_24940"/>
<dbReference type="InterPro" id="IPR005467">
    <property type="entry name" value="His_kinase_dom"/>
</dbReference>
<dbReference type="PATRIC" id="fig|1123269.5.peg.4889"/>
<organism evidence="17 18">
    <name type="scientific">Sphingomonas sanxanigenens DSM 19645 = NX02</name>
    <dbReference type="NCBI Taxonomy" id="1123269"/>
    <lineage>
        <taxon>Bacteria</taxon>
        <taxon>Pseudomonadati</taxon>
        <taxon>Pseudomonadota</taxon>
        <taxon>Alphaproteobacteria</taxon>
        <taxon>Sphingomonadales</taxon>
        <taxon>Sphingomonadaceae</taxon>
        <taxon>Sphingomonas</taxon>
    </lineage>
</organism>
<keyword evidence="4" id="KW-0997">Cell inner membrane</keyword>
<evidence type="ECO:0000256" key="6">
    <source>
        <dbReference type="ARBA" id="ARBA00022679"/>
    </source>
</evidence>
<dbReference type="Proteomes" id="UP000018851">
    <property type="component" value="Chromosome"/>
</dbReference>
<dbReference type="InterPro" id="IPR003594">
    <property type="entry name" value="HATPase_dom"/>
</dbReference>
<dbReference type="InterPro" id="IPR050980">
    <property type="entry name" value="2C_sensor_his_kinase"/>
</dbReference>
<reference evidence="17 18" key="1">
    <citation type="submission" date="2013-07" db="EMBL/GenBank/DDBJ databases">
        <title>Completed genome of Sphingomonas sanxanigenens NX02.</title>
        <authorList>
            <person name="Ma T."/>
            <person name="Huang H."/>
            <person name="Wu M."/>
            <person name="Li X."/>
            <person name="Li G."/>
        </authorList>
    </citation>
    <scope>NUCLEOTIDE SEQUENCE [LARGE SCALE GENOMIC DNA]</scope>
    <source>
        <strain evidence="17 18">NX02</strain>
    </source>
</reference>
<dbReference type="PANTHER" id="PTHR44936">
    <property type="entry name" value="SENSOR PROTEIN CREC"/>
    <property type="match status" value="1"/>
</dbReference>
<dbReference type="Pfam" id="PF02518">
    <property type="entry name" value="HATPase_c"/>
    <property type="match status" value="1"/>
</dbReference>
<evidence type="ECO:0000256" key="9">
    <source>
        <dbReference type="ARBA" id="ARBA00022777"/>
    </source>
</evidence>
<dbReference type="OrthoDB" id="9804645at2"/>
<dbReference type="PROSITE" id="PS50885">
    <property type="entry name" value="HAMP"/>
    <property type="match status" value="1"/>
</dbReference>
<dbReference type="RefSeq" id="WP_025294698.1">
    <property type="nucleotide sequence ID" value="NZ_CP006644.1"/>
</dbReference>
<gene>
    <name evidence="17" type="ORF">NX02_24940</name>
</gene>
<dbReference type="EC" id="2.7.13.3" evidence="3"/>
<keyword evidence="12" id="KW-0902">Two-component regulatory system</keyword>
<dbReference type="InterPro" id="IPR004358">
    <property type="entry name" value="Sig_transdc_His_kin-like_C"/>
</dbReference>
<dbReference type="PROSITE" id="PS50109">
    <property type="entry name" value="HIS_KIN"/>
    <property type="match status" value="1"/>
</dbReference>
<feature type="transmembrane region" description="Helical" evidence="14">
    <location>
        <begin position="12"/>
        <end position="38"/>
    </location>
</feature>
<dbReference type="InterPro" id="IPR036890">
    <property type="entry name" value="HATPase_C_sf"/>
</dbReference>
<evidence type="ECO:0000256" key="10">
    <source>
        <dbReference type="ARBA" id="ARBA00022840"/>
    </source>
</evidence>
<evidence type="ECO:0000259" key="15">
    <source>
        <dbReference type="PROSITE" id="PS50109"/>
    </source>
</evidence>
<dbReference type="Pfam" id="PF00672">
    <property type="entry name" value="HAMP"/>
    <property type="match status" value="1"/>
</dbReference>
<sequence>MTLRPWRRDAPLFLRIFAWMLGGVAAVQLLSILLVFLLPPPEPRIFTLDQVAAVLRSGRDASGALVVSNTAPDAVLPEELAPRLAEMQAHLAQRLGVSEDRIVLRRNRPRLLLIPKGPPGPMPMVFKGPPGGGFGGDVLRARMGALRDARTELLFGDFTASLRLPDGSWRSARSARSGSVDFWRWRALMWLVAATLAMAPIAWLLSRRLARPIALFARAADRLGRDPRAPPLEVEGPPEIAGAAAAFNQMQARLQRYVDDRSMLTAAIAHDLRTPLMRLSLRLESAPEPLRAATENDIRDMEAMIAAVLGFMRDLSAPISRQRLDLRSLVESVTDGFADRGDGVTLIAGDALVIDGDRPGLKAVVGNLVGNAVAYAGGAEVELGAEADEAWVLVSDRGPGLPPDMLERVFQPFFRMEQSRNRETGGAGLGLASARAVARAHGGDVILSNRAGGGLVARLTLPR</sequence>
<evidence type="ECO:0000256" key="11">
    <source>
        <dbReference type="ARBA" id="ARBA00022989"/>
    </source>
</evidence>
<feature type="domain" description="Histidine kinase" evidence="15">
    <location>
        <begin position="267"/>
        <end position="463"/>
    </location>
</feature>
<name>W0ALN9_9SPHN</name>
<keyword evidence="11 14" id="KW-1133">Transmembrane helix</keyword>
<dbReference type="PANTHER" id="PTHR44936:SF5">
    <property type="entry name" value="SENSOR HISTIDINE KINASE ENVZ"/>
    <property type="match status" value="1"/>
</dbReference>
<keyword evidence="6" id="KW-0808">Transferase</keyword>
<dbReference type="GO" id="GO:0000155">
    <property type="term" value="F:phosphorelay sensor kinase activity"/>
    <property type="evidence" value="ECO:0007669"/>
    <property type="project" value="InterPro"/>
</dbReference>
<keyword evidence="10" id="KW-0067">ATP-binding</keyword>
<evidence type="ECO:0000256" key="13">
    <source>
        <dbReference type="ARBA" id="ARBA00023136"/>
    </source>
</evidence>
<dbReference type="STRING" id="1123269.NX02_24940"/>
<comment type="subcellular location">
    <subcellularLocation>
        <location evidence="2">Cell inner membrane</location>
        <topology evidence="2">Multi-pass membrane protein</topology>
    </subcellularLocation>
</comment>
<dbReference type="SMART" id="SM00387">
    <property type="entry name" value="HATPase_c"/>
    <property type="match status" value="1"/>
</dbReference>
<keyword evidence="13 14" id="KW-0472">Membrane</keyword>
<dbReference type="CDD" id="cd06225">
    <property type="entry name" value="HAMP"/>
    <property type="match status" value="1"/>
</dbReference>
<dbReference type="GO" id="GO:0005886">
    <property type="term" value="C:plasma membrane"/>
    <property type="evidence" value="ECO:0007669"/>
    <property type="project" value="UniProtKB-SubCell"/>
</dbReference>
<dbReference type="Gene3D" id="1.10.287.130">
    <property type="match status" value="1"/>
</dbReference>
<dbReference type="CDD" id="cd00075">
    <property type="entry name" value="HATPase"/>
    <property type="match status" value="1"/>
</dbReference>
<evidence type="ECO:0000256" key="5">
    <source>
        <dbReference type="ARBA" id="ARBA00022553"/>
    </source>
</evidence>
<evidence type="ECO:0000256" key="7">
    <source>
        <dbReference type="ARBA" id="ARBA00022692"/>
    </source>
</evidence>
<dbReference type="SUPFAM" id="SSF55874">
    <property type="entry name" value="ATPase domain of HSP90 chaperone/DNA topoisomerase II/histidine kinase"/>
    <property type="match status" value="1"/>
</dbReference>